<dbReference type="SMART" id="SM00363">
    <property type="entry name" value="S4"/>
    <property type="match status" value="1"/>
</dbReference>
<protein>
    <submittedName>
        <fullName evidence="4">Pseudouridine synthase</fullName>
    </submittedName>
</protein>
<dbReference type="PANTHER" id="PTHR47683:SF2">
    <property type="entry name" value="RNA-BINDING S4 DOMAIN-CONTAINING PROTEIN"/>
    <property type="match status" value="1"/>
</dbReference>
<evidence type="ECO:0000256" key="2">
    <source>
        <dbReference type="PROSITE-ProRule" id="PRU00182"/>
    </source>
</evidence>
<dbReference type="PANTHER" id="PTHR47683">
    <property type="entry name" value="PSEUDOURIDINE SYNTHASE FAMILY PROTEIN-RELATED"/>
    <property type="match status" value="1"/>
</dbReference>
<keyword evidence="5" id="KW-1185">Reference proteome</keyword>
<dbReference type="InterPro" id="IPR050343">
    <property type="entry name" value="RsuA_PseudoU_synthase"/>
</dbReference>
<dbReference type="Gene3D" id="3.30.70.580">
    <property type="entry name" value="Pseudouridine synthase I, catalytic domain, N-terminal subdomain"/>
    <property type="match status" value="1"/>
</dbReference>
<name>A0A2R5GD61_9STRA</name>
<dbReference type="InterPro" id="IPR020094">
    <property type="entry name" value="TruA/RsuA/RluB/E/F_N"/>
</dbReference>
<dbReference type="Gene3D" id="3.30.70.1560">
    <property type="entry name" value="Alpha-L RNA-binding motif"/>
    <property type="match status" value="1"/>
</dbReference>
<dbReference type="InterPro" id="IPR036986">
    <property type="entry name" value="S4_RNA-bd_sf"/>
</dbReference>
<keyword evidence="2" id="KW-0694">RNA-binding</keyword>
<sequence>MLSSWRVAGARAFCNGPAPGRSGIRVNSWLAQHGICSRREADDLIARGLVTVNGETVALGALVPTAEDGQEQAVVRVDPQGQEELNAKRTFLIHKPIGIVSGQPDNSSEIPAVRLLEDLDRCAAPADIVEALRREPNYLAGVAPCGRLDKDSTGLLVLTQSGLVASKLLSREIEKEYLVRVAPKERITNNSLDRLQNGHLKLDGRAVWPCTVMRTDVPNVLRFILHEGRKRQIRRMCGLVGLDVTGLARVRVGKVDLDLKRGQWRTLRPDESFF</sequence>
<evidence type="ECO:0000259" key="3">
    <source>
        <dbReference type="SMART" id="SM00363"/>
    </source>
</evidence>
<dbReference type="GO" id="GO:0003723">
    <property type="term" value="F:RNA binding"/>
    <property type="evidence" value="ECO:0007669"/>
    <property type="project" value="UniProtKB-KW"/>
</dbReference>
<organism evidence="4 5">
    <name type="scientific">Hondaea fermentalgiana</name>
    <dbReference type="NCBI Taxonomy" id="2315210"/>
    <lineage>
        <taxon>Eukaryota</taxon>
        <taxon>Sar</taxon>
        <taxon>Stramenopiles</taxon>
        <taxon>Bigyra</taxon>
        <taxon>Labyrinthulomycetes</taxon>
        <taxon>Thraustochytrida</taxon>
        <taxon>Thraustochytriidae</taxon>
        <taxon>Hondaea</taxon>
    </lineage>
</organism>
<dbReference type="OrthoDB" id="440619at2759"/>
<evidence type="ECO:0000313" key="4">
    <source>
        <dbReference type="EMBL" id="GBG26553.1"/>
    </source>
</evidence>
<proteinExistence type="predicted"/>
<dbReference type="CDD" id="cd00165">
    <property type="entry name" value="S4"/>
    <property type="match status" value="1"/>
</dbReference>
<comment type="caution">
    <text evidence="4">The sequence shown here is derived from an EMBL/GenBank/DDBJ whole genome shotgun (WGS) entry which is preliminary data.</text>
</comment>
<dbReference type="EMBL" id="BEYU01000021">
    <property type="protein sequence ID" value="GBG26553.1"/>
    <property type="molecule type" value="Genomic_DNA"/>
</dbReference>
<dbReference type="InterPro" id="IPR020103">
    <property type="entry name" value="PsdUridine_synth_cat_dom_sf"/>
</dbReference>
<dbReference type="InterPro" id="IPR002942">
    <property type="entry name" value="S4_RNA-bd"/>
</dbReference>
<evidence type="ECO:0000313" key="5">
    <source>
        <dbReference type="Proteomes" id="UP000241890"/>
    </source>
</evidence>
<reference evidence="4 5" key="1">
    <citation type="submission" date="2017-12" db="EMBL/GenBank/DDBJ databases">
        <title>Sequencing, de novo assembly and annotation of complete genome of a new Thraustochytrid species, strain FCC1311.</title>
        <authorList>
            <person name="Sedici K."/>
            <person name="Godart F."/>
            <person name="Aiese Cigliano R."/>
            <person name="Sanseverino W."/>
            <person name="Barakat M."/>
            <person name="Ortet P."/>
            <person name="Marechal E."/>
            <person name="Cagnac O."/>
            <person name="Amato A."/>
        </authorList>
    </citation>
    <scope>NUCLEOTIDE SEQUENCE [LARGE SCALE GENOMIC DNA]</scope>
</reference>
<feature type="domain" description="RNA-binding S4" evidence="3">
    <location>
        <begin position="24"/>
        <end position="93"/>
    </location>
</feature>
<dbReference type="Pfam" id="PF01479">
    <property type="entry name" value="S4"/>
    <property type="match status" value="1"/>
</dbReference>
<dbReference type="InterPro" id="IPR042092">
    <property type="entry name" value="PsdUridine_s_RsuA/RluB/E/F_cat"/>
</dbReference>
<dbReference type="GO" id="GO:0001522">
    <property type="term" value="P:pseudouridine synthesis"/>
    <property type="evidence" value="ECO:0007669"/>
    <property type="project" value="InterPro"/>
</dbReference>
<dbReference type="SUPFAM" id="SSF55174">
    <property type="entry name" value="Alpha-L RNA-binding motif"/>
    <property type="match status" value="1"/>
</dbReference>
<dbReference type="Proteomes" id="UP000241890">
    <property type="component" value="Unassembled WGS sequence"/>
</dbReference>
<keyword evidence="1" id="KW-0413">Isomerase</keyword>
<dbReference type="PROSITE" id="PS50889">
    <property type="entry name" value="S4"/>
    <property type="match status" value="1"/>
</dbReference>
<dbReference type="GO" id="GO:0009982">
    <property type="term" value="F:pseudouridine synthase activity"/>
    <property type="evidence" value="ECO:0007669"/>
    <property type="project" value="InterPro"/>
</dbReference>
<evidence type="ECO:0000256" key="1">
    <source>
        <dbReference type="ARBA" id="ARBA00023235"/>
    </source>
</evidence>
<dbReference type="Pfam" id="PF00849">
    <property type="entry name" value="PseudoU_synth_2"/>
    <property type="match status" value="1"/>
</dbReference>
<dbReference type="InParanoid" id="A0A2R5GD61"/>
<dbReference type="AlphaFoldDB" id="A0A2R5GD61"/>
<dbReference type="InterPro" id="IPR006145">
    <property type="entry name" value="PsdUridine_synth_RsuA/RluA"/>
</dbReference>
<dbReference type="Gene3D" id="3.10.290.10">
    <property type="entry name" value="RNA-binding S4 domain"/>
    <property type="match status" value="1"/>
</dbReference>
<accession>A0A2R5GD61</accession>
<gene>
    <name evidence="4" type="ORF">FCC1311_027742</name>
</gene>
<dbReference type="SUPFAM" id="SSF55120">
    <property type="entry name" value="Pseudouridine synthase"/>
    <property type="match status" value="1"/>
</dbReference>